<gene>
    <name evidence="4" type="ORF">SAE02_28480</name>
</gene>
<dbReference type="PANTHER" id="PTHR36505:SF1">
    <property type="entry name" value="BLR1072 PROTEIN"/>
    <property type="match status" value="1"/>
</dbReference>
<dbReference type="AlphaFoldDB" id="A0A512DR75"/>
<comment type="caution">
    <text evidence="4">The sequence shown here is derived from an EMBL/GenBank/DDBJ whole genome shotgun (WGS) entry which is preliminary data.</text>
</comment>
<dbReference type="InterPro" id="IPR027275">
    <property type="entry name" value="PRC-brl_dom"/>
</dbReference>
<accession>A0A512DR75</accession>
<dbReference type="SUPFAM" id="SSF50346">
    <property type="entry name" value="PRC-barrel domain"/>
    <property type="match status" value="1"/>
</dbReference>
<name>A0A512DR75_9PROT</name>
<dbReference type="Gene3D" id="2.30.30.240">
    <property type="entry name" value="PRC-barrel domain"/>
    <property type="match status" value="1"/>
</dbReference>
<organism evidence="4 5">
    <name type="scientific">Skermanella aerolata</name>
    <dbReference type="NCBI Taxonomy" id="393310"/>
    <lineage>
        <taxon>Bacteria</taxon>
        <taxon>Pseudomonadati</taxon>
        <taxon>Pseudomonadota</taxon>
        <taxon>Alphaproteobacteria</taxon>
        <taxon>Rhodospirillales</taxon>
        <taxon>Azospirillaceae</taxon>
        <taxon>Skermanella</taxon>
    </lineage>
</organism>
<feature type="chain" id="PRO_5021845770" evidence="2">
    <location>
        <begin position="22"/>
        <end position="191"/>
    </location>
</feature>
<dbReference type="EMBL" id="BJYZ01000012">
    <property type="protein sequence ID" value="GEO38700.1"/>
    <property type="molecule type" value="Genomic_DNA"/>
</dbReference>
<evidence type="ECO:0000259" key="3">
    <source>
        <dbReference type="Pfam" id="PF05239"/>
    </source>
</evidence>
<reference evidence="4 5" key="1">
    <citation type="submission" date="2019-07" db="EMBL/GenBank/DDBJ databases">
        <title>Whole genome shotgun sequence of Skermanella aerolata NBRC 106429.</title>
        <authorList>
            <person name="Hosoyama A."/>
            <person name="Uohara A."/>
            <person name="Ohji S."/>
            <person name="Ichikawa N."/>
        </authorList>
    </citation>
    <scope>NUCLEOTIDE SEQUENCE [LARGE SCALE GENOMIC DNA]</scope>
    <source>
        <strain evidence="4 5">NBRC 106429</strain>
    </source>
</reference>
<feature type="signal peptide" evidence="2">
    <location>
        <begin position="1"/>
        <end position="21"/>
    </location>
</feature>
<protein>
    <submittedName>
        <fullName evidence="4">Photosystem reaction center subunit H</fullName>
    </submittedName>
</protein>
<sequence>MRKELIGAASALALMTGAAFAQGTSATDPTTSNPATAPSAMESAPAPANSPVVSEGGATGSAASAASVEGLMGKNVVGSDGGKLGSVEDVIVDPASGEAKQLVISSGGFLGVGAKQIAVDFSQAQVAMDEDGDDPEIKLSGITQADVEGMPEFEYSDTMTSLSRGTDTGATGGTSGTMTRPSGGTGATGAQ</sequence>
<keyword evidence="2" id="KW-0732">Signal</keyword>
<evidence type="ECO:0000313" key="5">
    <source>
        <dbReference type="Proteomes" id="UP000321523"/>
    </source>
</evidence>
<dbReference type="PANTHER" id="PTHR36505">
    <property type="entry name" value="BLR1072 PROTEIN"/>
    <property type="match status" value="1"/>
</dbReference>
<dbReference type="RefSeq" id="WP_044432225.1">
    <property type="nucleotide sequence ID" value="NZ_BJYZ01000012.1"/>
</dbReference>
<evidence type="ECO:0000256" key="1">
    <source>
        <dbReference type="SAM" id="MobiDB-lite"/>
    </source>
</evidence>
<feature type="compositionally biased region" description="Polar residues" evidence="1">
    <location>
        <begin position="23"/>
        <end position="33"/>
    </location>
</feature>
<dbReference type="Pfam" id="PF05239">
    <property type="entry name" value="PRC"/>
    <property type="match status" value="1"/>
</dbReference>
<feature type="region of interest" description="Disordered" evidence="1">
    <location>
        <begin position="23"/>
        <end position="59"/>
    </location>
</feature>
<dbReference type="OrthoDB" id="8021018at2"/>
<proteinExistence type="predicted"/>
<feature type="compositionally biased region" description="Low complexity" evidence="1">
    <location>
        <begin position="34"/>
        <end position="59"/>
    </location>
</feature>
<feature type="region of interest" description="Disordered" evidence="1">
    <location>
        <begin position="156"/>
        <end position="191"/>
    </location>
</feature>
<feature type="domain" description="PRC-barrel" evidence="3">
    <location>
        <begin position="71"/>
        <end position="124"/>
    </location>
</feature>
<dbReference type="InterPro" id="IPR011033">
    <property type="entry name" value="PRC_barrel-like_sf"/>
</dbReference>
<dbReference type="Proteomes" id="UP000321523">
    <property type="component" value="Unassembled WGS sequence"/>
</dbReference>
<evidence type="ECO:0000313" key="4">
    <source>
        <dbReference type="EMBL" id="GEO38700.1"/>
    </source>
</evidence>
<keyword evidence="5" id="KW-1185">Reference proteome</keyword>
<evidence type="ECO:0000256" key="2">
    <source>
        <dbReference type="SAM" id="SignalP"/>
    </source>
</evidence>